<evidence type="ECO:0000313" key="11">
    <source>
        <dbReference type="Proteomes" id="UP001595907"/>
    </source>
</evidence>
<keyword evidence="3 10" id="KW-0328">Glycosyltransferase</keyword>
<dbReference type="InterPro" id="IPR050297">
    <property type="entry name" value="LipidA_mod_glycosyltrf_83"/>
</dbReference>
<dbReference type="RefSeq" id="WP_379710214.1">
    <property type="nucleotide sequence ID" value="NZ_JBHSCZ010000002.1"/>
</dbReference>
<dbReference type="PANTHER" id="PTHR33908:SF3">
    <property type="entry name" value="UNDECAPRENYL PHOSPHATE-ALPHA-4-AMINO-4-DEOXY-L-ARABINOSE ARABINOSYL TRANSFERASE"/>
    <property type="match status" value="1"/>
</dbReference>
<organism evidence="10 11">
    <name type="scientific">Ferruginibacter yonginensis</name>
    <dbReference type="NCBI Taxonomy" id="1310416"/>
    <lineage>
        <taxon>Bacteria</taxon>
        <taxon>Pseudomonadati</taxon>
        <taxon>Bacteroidota</taxon>
        <taxon>Chitinophagia</taxon>
        <taxon>Chitinophagales</taxon>
        <taxon>Chitinophagaceae</taxon>
        <taxon>Ferruginibacter</taxon>
    </lineage>
</organism>
<feature type="transmembrane region" description="Helical" evidence="8">
    <location>
        <begin position="85"/>
        <end position="106"/>
    </location>
</feature>
<feature type="transmembrane region" description="Helical" evidence="8">
    <location>
        <begin position="316"/>
        <end position="333"/>
    </location>
</feature>
<feature type="transmembrane region" description="Helical" evidence="8">
    <location>
        <begin position="136"/>
        <end position="155"/>
    </location>
</feature>
<evidence type="ECO:0000256" key="7">
    <source>
        <dbReference type="ARBA" id="ARBA00023136"/>
    </source>
</evidence>
<keyword evidence="7 8" id="KW-0472">Membrane</keyword>
<dbReference type="Pfam" id="PF13231">
    <property type="entry name" value="PMT_2"/>
    <property type="match status" value="1"/>
</dbReference>
<feature type="transmembrane region" description="Helical" evidence="8">
    <location>
        <begin position="373"/>
        <end position="393"/>
    </location>
</feature>
<feature type="transmembrane region" description="Helical" evidence="8">
    <location>
        <begin position="345"/>
        <end position="364"/>
    </location>
</feature>
<proteinExistence type="predicted"/>
<dbReference type="EC" id="2.4.-.-" evidence="10"/>
<comment type="caution">
    <text evidence="10">The sequence shown here is derived from an EMBL/GenBank/DDBJ whole genome shotgun (WGS) entry which is preliminary data.</text>
</comment>
<feature type="transmembrane region" description="Helical" evidence="8">
    <location>
        <begin position="291"/>
        <end position="309"/>
    </location>
</feature>
<evidence type="ECO:0000256" key="3">
    <source>
        <dbReference type="ARBA" id="ARBA00022676"/>
    </source>
</evidence>
<feature type="transmembrane region" description="Helical" evidence="8">
    <location>
        <begin position="162"/>
        <end position="194"/>
    </location>
</feature>
<feature type="transmembrane region" description="Helical" evidence="8">
    <location>
        <begin position="206"/>
        <end position="226"/>
    </location>
</feature>
<evidence type="ECO:0000313" key="10">
    <source>
        <dbReference type="EMBL" id="MFC4263525.1"/>
    </source>
</evidence>
<keyword evidence="5 8" id="KW-0812">Transmembrane</keyword>
<evidence type="ECO:0000256" key="5">
    <source>
        <dbReference type="ARBA" id="ARBA00022692"/>
    </source>
</evidence>
<reference evidence="11" key="1">
    <citation type="journal article" date="2019" name="Int. J. Syst. Evol. Microbiol.">
        <title>The Global Catalogue of Microorganisms (GCM) 10K type strain sequencing project: providing services to taxonomists for standard genome sequencing and annotation.</title>
        <authorList>
            <consortium name="The Broad Institute Genomics Platform"/>
            <consortium name="The Broad Institute Genome Sequencing Center for Infectious Disease"/>
            <person name="Wu L."/>
            <person name="Ma J."/>
        </authorList>
    </citation>
    <scope>NUCLEOTIDE SEQUENCE [LARGE SCALE GENOMIC DNA]</scope>
    <source>
        <strain evidence="11">CECT 8289</strain>
    </source>
</reference>
<feature type="domain" description="Glycosyltransferase RgtA/B/C/D-like" evidence="9">
    <location>
        <begin position="65"/>
        <end position="224"/>
    </location>
</feature>
<protein>
    <submittedName>
        <fullName evidence="10">ArnT family glycosyltransferase</fullName>
        <ecNumber evidence="10">2.4.-.-</ecNumber>
    </submittedName>
</protein>
<dbReference type="Proteomes" id="UP001595907">
    <property type="component" value="Unassembled WGS sequence"/>
</dbReference>
<name>A0ABV8QTD8_9BACT</name>
<evidence type="ECO:0000256" key="1">
    <source>
        <dbReference type="ARBA" id="ARBA00004651"/>
    </source>
</evidence>
<keyword evidence="4 10" id="KW-0808">Transferase</keyword>
<sequence>MKLLMHWFKKPIFLYAYVAVVLLGNLNQPTIYILDEARNAQCAREMLQQHEWIVPTFNNELRAQKPPLHYYAMKLGYTLLGSNSMGARLFSVLAGLFTIVIIYRFVKRIGGEQWAIAAVWALALSTHFLFECRLAVPDPYLIFFNTACLVCLFYYQQRQQFYFLYAASFLAALSVLCKGPVGVALPIISFFIFAVFKKNYKSIFNFHILFAVVFFFIIALPWFYLVHQYTNGDFTTLFFLKHNVDRFKAPMEGHGGVFILIWLFALIGLMPAAAWLFNVKILKTQFIENDLFKFSSIVVLVYLIFYCVAGTKLPNYAMPCYPFAAIIIGQLFLYWYHQPNVNKRIYFFIALFYLILTVAVFFLLKNDRLTQKLAWVSFSIIILPIGCFVAWFINAKHKALSVSVFLIATILFNIVLLLFAYPALYQLNPVEQTKHVWQQQNEIVAYKIYNPAYNFYLNKNIVVFDSVTLLNIYLKQHPSTLVLSRENYLPELSSLSLQLKAHAKDIFENPTTVILGKP</sequence>
<dbReference type="InterPro" id="IPR038731">
    <property type="entry name" value="RgtA/B/C-like"/>
</dbReference>
<keyword evidence="6 8" id="KW-1133">Transmembrane helix</keyword>
<evidence type="ECO:0000256" key="8">
    <source>
        <dbReference type="SAM" id="Phobius"/>
    </source>
</evidence>
<evidence type="ECO:0000256" key="2">
    <source>
        <dbReference type="ARBA" id="ARBA00022475"/>
    </source>
</evidence>
<feature type="transmembrane region" description="Helical" evidence="8">
    <location>
        <begin position="12"/>
        <end position="34"/>
    </location>
</feature>
<accession>A0ABV8QTD8</accession>
<dbReference type="GO" id="GO:0016757">
    <property type="term" value="F:glycosyltransferase activity"/>
    <property type="evidence" value="ECO:0007669"/>
    <property type="project" value="UniProtKB-KW"/>
</dbReference>
<feature type="transmembrane region" description="Helical" evidence="8">
    <location>
        <begin position="399"/>
        <end position="424"/>
    </location>
</feature>
<dbReference type="EMBL" id="JBHSCZ010000002">
    <property type="protein sequence ID" value="MFC4263525.1"/>
    <property type="molecule type" value="Genomic_DNA"/>
</dbReference>
<comment type="subcellular location">
    <subcellularLocation>
        <location evidence="1">Cell membrane</location>
        <topology evidence="1">Multi-pass membrane protein</topology>
    </subcellularLocation>
</comment>
<evidence type="ECO:0000256" key="6">
    <source>
        <dbReference type="ARBA" id="ARBA00022989"/>
    </source>
</evidence>
<gene>
    <name evidence="10" type="ORF">ACFOWM_11580</name>
</gene>
<keyword evidence="2" id="KW-1003">Cell membrane</keyword>
<keyword evidence="11" id="KW-1185">Reference proteome</keyword>
<feature type="transmembrane region" description="Helical" evidence="8">
    <location>
        <begin position="256"/>
        <end position="279"/>
    </location>
</feature>
<dbReference type="PANTHER" id="PTHR33908">
    <property type="entry name" value="MANNOSYLTRANSFERASE YKCB-RELATED"/>
    <property type="match status" value="1"/>
</dbReference>
<evidence type="ECO:0000256" key="4">
    <source>
        <dbReference type="ARBA" id="ARBA00022679"/>
    </source>
</evidence>
<feature type="transmembrane region" description="Helical" evidence="8">
    <location>
        <begin position="113"/>
        <end position="130"/>
    </location>
</feature>
<evidence type="ECO:0000259" key="9">
    <source>
        <dbReference type="Pfam" id="PF13231"/>
    </source>
</evidence>